<dbReference type="InterPro" id="IPR050536">
    <property type="entry name" value="DtxR_MntR_Metal-Reg"/>
</dbReference>
<protein>
    <recommendedName>
        <fullName evidence="4">Transcriptional regulator MntR</fullName>
    </recommendedName>
    <alternativeName>
        <fullName evidence="13">Manganese transport regulator</fullName>
    </alternativeName>
</protein>
<dbReference type="EMBL" id="MTPW01000001">
    <property type="protein sequence ID" value="PQJ31622.1"/>
    <property type="molecule type" value="Genomic_DNA"/>
</dbReference>
<keyword evidence="11" id="KW-0464">Manganese</keyword>
<dbReference type="SUPFAM" id="SSF46785">
    <property type="entry name" value="Winged helix' DNA-binding domain"/>
    <property type="match status" value="1"/>
</dbReference>
<dbReference type="PANTHER" id="PTHR33238">
    <property type="entry name" value="IRON (METAL) DEPENDENT REPRESSOR, DTXR FAMILY"/>
    <property type="match status" value="1"/>
</dbReference>
<evidence type="ECO:0000256" key="4">
    <source>
        <dbReference type="ARBA" id="ARBA00022386"/>
    </source>
</evidence>
<evidence type="ECO:0000256" key="1">
    <source>
        <dbReference type="ARBA" id="ARBA00004496"/>
    </source>
</evidence>
<dbReference type="InterPro" id="IPR022687">
    <property type="entry name" value="HTH_DTXR"/>
</dbReference>
<comment type="similarity">
    <text evidence="2">Belongs to the DtxR/MntR family.</text>
</comment>
<evidence type="ECO:0000256" key="13">
    <source>
        <dbReference type="ARBA" id="ARBA00032593"/>
    </source>
</evidence>
<evidence type="ECO:0000313" key="16">
    <source>
        <dbReference type="Proteomes" id="UP000239747"/>
    </source>
</evidence>
<keyword evidence="7" id="KW-0805">Transcription regulation</keyword>
<dbReference type="InterPro" id="IPR022689">
    <property type="entry name" value="Iron_dep_repressor"/>
</dbReference>
<evidence type="ECO:0000256" key="11">
    <source>
        <dbReference type="ARBA" id="ARBA00023211"/>
    </source>
</evidence>
<comment type="function">
    <text evidence="12">In the presence of manganese, represses expression of mntH and mntS. Up-regulates expression of mntP.</text>
</comment>
<dbReference type="OrthoDB" id="9791355at2"/>
<dbReference type="Pfam" id="PF01325">
    <property type="entry name" value="Fe_dep_repress"/>
    <property type="match status" value="1"/>
</dbReference>
<keyword evidence="5" id="KW-0963">Cytoplasm</keyword>
<evidence type="ECO:0000256" key="12">
    <source>
        <dbReference type="ARBA" id="ARBA00025185"/>
    </source>
</evidence>
<dbReference type="SUPFAM" id="SSF47979">
    <property type="entry name" value="Iron-dependent repressor protein, dimerization domain"/>
    <property type="match status" value="1"/>
</dbReference>
<proteinExistence type="inferred from homology"/>
<feature type="domain" description="HTH dtxR-type" evidence="14">
    <location>
        <begin position="1"/>
        <end position="63"/>
    </location>
</feature>
<evidence type="ECO:0000256" key="6">
    <source>
        <dbReference type="ARBA" id="ARBA00022491"/>
    </source>
</evidence>
<dbReference type="InterPro" id="IPR001367">
    <property type="entry name" value="Fe_dep_repressor"/>
</dbReference>
<dbReference type="InterPro" id="IPR036390">
    <property type="entry name" value="WH_DNA-bd_sf"/>
</dbReference>
<dbReference type="GO" id="GO:0005737">
    <property type="term" value="C:cytoplasm"/>
    <property type="evidence" value="ECO:0007669"/>
    <property type="project" value="UniProtKB-SubCell"/>
</dbReference>
<evidence type="ECO:0000256" key="9">
    <source>
        <dbReference type="ARBA" id="ARBA00023159"/>
    </source>
</evidence>
<dbReference type="PROSITE" id="PS50944">
    <property type="entry name" value="HTH_DTXR"/>
    <property type="match status" value="1"/>
</dbReference>
<evidence type="ECO:0000256" key="10">
    <source>
        <dbReference type="ARBA" id="ARBA00023163"/>
    </source>
</evidence>
<dbReference type="GO" id="GO:0046983">
    <property type="term" value="F:protein dimerization activity"/>
    <property type="evidence" value="ECO:0007669"/>
    <property type="project" value="InterPro"/>
</dbReference>
<dbReference type="Proteomes" id="UP000239747">
    <property type="component" value="Unassembled WGS sequence"/>
</dbReference>
<organism evidence="15 16">
    <name type="scientific">Nonlabens arenilitoris</name>
    <dbReference type="NCBI Taxonomy" id="1217969"/>
    <lineage>
        <taxon>Bacteria</taxon>
        <taxon>Pseudomonadati</taxon>
        <taxon>Bacteroidota</taxon>
        <taxon>Flavobacteriia</taxon>
        <taxon>Flavobacteriales</taxon>
        <taxon>Flavobacteriaceae</taxon>
        <taxon>Nonlabens</taxon>
    </lineage>
</organism>
<evidence type="ECO:0000256" key="8">
    <source>
        <dbReference type="ARBA" id="ARBA00023125"/>
    </source>
</evidence>
<comment type="subcellular location">
    <subcellularLocation>
        <location evidence="1">Cytoplasm</location>
    </subcellularLocation>
</comment>
<dbReference type="InterPro" id="IPR036421">
    <property type="entry name" value="Fe_dep_repressor_sf"/>
</dbReference>
<evidence type="ECO:0000259" key="14">
    <source>
        <dbReference type="PROSITE" id="PS50944"/>
    </source>
</evidence>
<keyword evidence="8" id="KW-0238">DNA-binding</keyword>
<evidence type="ECO:0000256" key="2">
    <source>
        <dbReference type="ARBA" id="ARBA00007871"/>
    </source>
</evidence>
<reference evidence="15 16" key="1">
    <citation type="submission" date="2017-01" db="EMBL/GenBank/DDBJ databases">
        <title>Trade-off between light-utilization and light-protection in marine flavobacteria.</title>
        <authorList>
            <person name="Kumagai Y."/>
            <person name="Yoshizawa S."/>
            <person name="Kogure K."/>
            <person name="Iwasaki W."/>
        </authorList>
    </citation>
    <scope>NUCLEOTIDE SEQUENCE [LARGE SCALE GENOMIC DNA]</scope>
    <source>
        <strain evidence="15 16">KCTC 32109</strain>
    </source>
</reference>
<dbReference type="InterPro" id="IPR038157">
    <property type="entry name" value="FeoA_core_dom"/>
</dbReference>
<keyword evidence="9" id="KW-0010">Activator</keyword>
<sequence>MHSVSEENYIKTIYHLQDGKNLVSTNDIAGRMNTKASSVTDMLKKLADKNLAEYIPYKGTRLTQNGINCATQIIRKHRLWEVFLVEKLDFSWDEVHEVAEQLEHIQSRKLIDELDKLLDYPKYDPHGDPIPDAQGNYEKTAKTAISKLQKGQSGVLAGVHDTSTRFLQYLDKHQIELGTQIQLIDLEAFDGSCLIKTDSKELHISKTIADNLYLKILK</sequence>
<dbReference type="PANTHER" id="PTHR33238:SF11">
    <property type="entry name" value="TRANSCRIPTIONAL REGULATOR MNTR"/>
    <property type="match status" value="1"/>
</dbReference>
<dbReference type="Gene3D" id="2.30.30.90">
    <property type="match status" value="1"/>
</dbReference>
<evidence type="ECO:0000313" key="15">
    <source>
        <dbReference type="EMBL" id="PQJ31622.1"/>
    </source>
</evidence>
<dbReference type="GO" id="GO:0046914">
    <property type="term" value="F:transition metal ion binding"/>
    <property type="evidence" value="ECO:0007669"/>
    <property type="project" value="InterPro"/>
</dbReference>
<keyword evidence="10" id="KW-0804">Transcription</keyword>
<keyword evidence="6" id="KW-0678">Repressor</keyword>
<comment type="caution">
    <text evidence="15">The sequence shown here is derived from an EMBL/GenBank/DDBJ whole genome shotgun (WGS) entry which is preliminary data.</text>
</comment>
<accession>A0A2S7UBJ4</accession>
<keyword evidence="16" id="KW-1185">Reference proteome</keyword>
<dbReference type="SMART" id="SM00529">
    <property type="entry name" value="HTH_DTXR"/>
    <property type="match status" value="1"/>
</dbReference>
<comment type="subunit">
    <text evidence="3">Homodimer.</text>
</comment>
<dbReference type="AlphaFoldDB" id="A0A2S7UBJ4"/>
<dbReference type="GO" id="GO:0003700">
    <property type="term" value="F:DNA-binding transcription factor activity"/>
    <property type="evidence" value="ECO:0007669"/>
    <property type="project" value="InterPro"/>
</dbReference>
<dbReference type="RefSeq" id="WP_105070739.1">
    <property type="nucleotide sequence ID" value="NZ_MTPW01000001.1"/>
</dbReference>
<dbReference type="GO" id="GO:0003677">
    <property type="term" value="F:DNA binding"/>
    <property type="evidence" value="ECO:0007669"/>
    <property type="project" value="UniProtKB-KW"/>
</dbReference>
<dbReference type="Pfam" id="PF04023">
    <property type="entry name" value="FeoA"/>
    <property type="match status" value="1"/>
</dbReference>
<dbReference type="Pfam" id="PF02742">
    <property type="entry name" value="Fe_dep_repr_C"/>
    <property type="match status" value="1"/>
</dbReference>
<evidence type="ECO:0000256" key="5">
    <source>
        <dbReference type="ARBA" id="ARBA00022490"/>
    </source>
</evidence>
<dbReference type="InterPro" id="IPR036388">
    <property type="entry name" value="WH-like_DNA-bd_sf"/>
</dbReference>
<dbReference type="InterPro" id="IPR007167">
    <property type="entry name" value="Fe-transptr_FeoA-like"/>
</dbReference>
<gene>
    <name evidence="15" type="ORF">BST92_06625</name>
</gene>
<dbReference type="Gene3D" id="1.10.10.10">
    <property type="entry name" value="Winged helix-like DNA-binding domain superfamily/Winged helix DNA-binding domain"/>
    <property type="match status" value="1"/>
</dbReference>
<name>A0A2S7UBJ4_9FLAO</name>
<evidence type="ECO:0000256" key="7">
    <source>
        <dbReference type="ARBA" id="ARBA00023015"/>
    </source>
</evidence>
<dbReference type="Gene3D" id="1.10.60.10">
    <property type="entry name" value="Iron dependent repressor, metal binding and dimerisation domain"/>
    <property type="match status" value="1"/>
</dbReference>
<evidence type="ECO:0000256" key="3">
    <source>
        <dbReference type="ARBA" id="ARBA00011738"/>
    </source>
</evidence>